<evidence type="ECO:0000313" key="2">
    <source>
        <dbReference type="Proteomes" id="UP000271889"/>
    </source>
</evidence>
<protein>
    <submittedName>
        <fullName evidence="1">Uncharacterized protein</fullName>
    </submittedName>
</protein>
<name>A0A3P6SSL6_CYLGO</name>
<dbReference type="AlphaFoldDB" id="A0A3P6SSL6"/>
<sequence>MPKWDHGVETSALLKCRYSYDFTHSLASLPEKEVDAWKALRNRVSAKWQEETELGKLLSKLLFQLMLMSDSLNDMVRLVDESHGAQVSRSTSRIF</sequence>
<reference evidence="1 2" key="1">
    <citation type="submission" date="2018-11" db="EMBL/GenBank/DDBJ databases">
        <authorList>
            <consortium name="Pathogen Informatics"/>
        </authorList>
    </citation>
    <scope>NUCLEOTIDE SEQUENCE [LARGE SCALE GENOMIC DNA]</scope>
</reference>
<gene>
    <name evidence="1" type="ORF">CGOC_LOCUS6644</name>
</gene>
<proteinExistence type="predicted"/>
<evidence type="ECO:0000313" key="1">
    <source>
        <dbReference type="EMBL" id="VDK70695.1"/>
    </source>
</evidence>
<dbReference type="EMBL" id="UYRV01021988">
    <property type="protein sequence ID" value="VDK70695.1"/>
    <property type="molecule type" value="Genomic_DNA"/>
</dbReference>
<keyword evidence="2" id="KW-1185">Reference proteome</keyword>
<accession>A0A3P6SSL6</accession>
<dbReference type="Proteomes" id="UP000271889">
    <property type="component" value="Unassembled WGS sequence"/>
</dbReference>
<organism evidence="1 2">
    <name type="scientific">Cylicostephanus goldi</name>
    <name type="common">Nematode worm</name>
    <dbReference type="NCBI Taxonomy" id="71465"/>
    <lineage>
        <taxon>Eukaryota</taxon>
        <taxon>Metazoa</taxon>
        <taxon>Ecdysozoa</taxon>
        <taxon>Nematoda</taxon>
        <taxon>Chromadorea</taxon>
        <taxon>Rhabditida</taxon>
        <taxon>Rhabditina</taxon>
        <taxon>Rhabditomorpha</taxon>
        <taxon>Strongyloidea</taxon>
        <taxon>Strongylidae</taxon>
        <taxon>Cylicostephanus</taxon>
    </lineage>
</organism>